<evidence type="ECO:0000313" key="1">
    <source>
        <dbReference type="EMBL" id="RPA84843.1"/>
    </source>
</evidence>
<accession>A0A3N4IFD0</accession>
<reference evidence="1 2" key="1">
    <citation type="journal article" date="2018" name="Nat. Ecol. Evol.">
        <title>Pezizomycetes genomes reveal the molecular basis of ectomycorrhizal truffle lifestyle.</title>
        <authorList>
            <person name="Murat C."/>
            <person name="Payen T."/>
            <person name="Noel B."/>
            <person name="Kuo A."/>
            <person name="Morin E."/>
            <person name="Chen J."/>
            <person name="Kohler A."/>
            <person name="Krizsan K."/>
            <person name="Balestrini R."/>
            <person name="Da Silva C."/>
            <person name="Montanini B."/>
            <person name="Hainaut M."/>
            <person name="Levati E."/>
            <person name="Barry K.W."/>
            <person name="Belfiori B."/>
            <person name="Cichocki N."/>
            <person name="Clum A."/>
            <person name="Dockter R.B."/>
            <person name="Fauchery L."/>
            <person name="Guy J."/>
            <person name="Iotti M."/>
            <person name="Le Tacon F."/>
            <person name="Lindquist E.A."/>
            <person name="Lipzen A."/>
            <person name="Malagnac F."/>
            <person name="Mello A."/>
            <person name="Molinier V."/>
            <person name="Miyauchi S."/>
            <person name="Poulain J."/>
            <person name="Riccioni C."/>
            <person name="Rubini A."/>
            <person name="Sitrit Y."/>
            <person name="Splivallo R."/>
            <person name="Traeger S."/>
            <person name="Wang M."/>
            <person name="Zifcakova L."/>
            <person name="Wipf D."/>
            <person name="Zambonelli A."/>
            <person name="Paolocci F."/>
            <person name="Nowrousian M."/>
            <person name="Ottonello S."/>
            <person name="Baldrian P."/>
            <person name="Spatafora J.W."/>
            <person name="Henrissat B."/>
            <person name="Nagy L.G."/>
            <person name="Aury J.M."/>
            <person name="Wincker P."/>
            <person name="Grigoriev I.V."/>
            <person name="Bonfante P."/>
            <person name="Martin F.M."/>
        </authorList>
    </citation>
    <scope>NUCLEOTIDE SEQUENCE [LARGE SCALE GENOMIC DNA]</scope>
    <source>
        <strain evidence="1 2">RN42</strain>
    </source>
</reference>
<dbReference type="EMBL" id="ML119657">
    <property type="protein sequence ID" value="RPA84843.1"/>
    <property type="molecule type" value="Genomic_DNA"/>
</dbReference>
<dbReference type="Proteomes" id="UP000275078">
    <property type="component" value="Unassembled WGS sequence"/>
</dbReference>
<name>A0A3N4IFD0_ASCIM</name>
<proteinExistence type="predicted"/>
<protein>
    <submittedName>
        <fullName evidence="1">Uncharacterized protein</fullName>
    </submittedName>
</protein>
<sequence>MLMAPLREDLRRFWRLVFRLVRIWNSSRPHSCRKPRRIELDWYHLDADLQGVDASEGIKIHLVQNLTPSHLQNLQNVMIRMASEYTVSRTCYISLFFIKQDQTTTSKRLSITVFTIQLGFGPTNPDTLVDTFASHTECNLQPPPVLSSSKLTDRLQQPSSNL</sequence>
<dbReference type="AlphaFoldDB" id="A0A3N4IFD0"/>
<keyword evidence="2" id="KW-1185">Reference proteome</keyword>
<organism evidence="1 2">
    <name type="scientific">Ascobolus immersus RN42</name>
    <dbReference type="NCBI Taxonomy" id="1160509"/>
    <lineage>
        <taxon>Eukaryota</taxon>
        <taxon>Fungi</taxon>
        <taxon>Dikarya</taxon>
        <taxon>Ascomycota</taxon>
        <taxon>Pezizomycotina</taxon>
        <taxon>Pezizomycetes</taxon>
        <taxon>Pezizales</taxon>
        <taxon>Ascobolaceae</taxon>
        <taxon>Ascobolus</taxon>
    </lineage>
</organism>
<gene>
    <name evidence="1" type="ORF">BJ508DRAFT_27822</name>
</gene>
<evidence type="ECO:0000313" key="2">
    <source>
        <dbReference type="Proteomes" id="UP000275078"/>
    </source>
</evidence>